<dbReference type="GO" id="GO:0016020">
    <property type="term" value="C:membrane"/>
    <property type="evidence" value="ECO:0007669"/>
    <property type="project" value="UniProtKB-SubCell"/>
</dbReference>
<evidence type="ECO:0000259" key="5">
    <source>
        <dbReference type="Pfam" id="PF00916"/>
    </source>
</evidence>
<dbReference type="InterPro" id="IPR001902">
    <property type="entry name" value="SLC26A/SulP_fam"/>
</dbReference>
<evidence type="ECO:0000256" key="3">
    <source>
        <dbReference type="ARBA" id="ARBA00022989"/>
    </source>
</evidence>
<proteinExistence type="predicted"/>
<accession>A0A8S1GU57</accession>
<evidence type="ECO:0000256" key="4">
    <source>
        <dbReference type="ARBA" id="ARBA00023136"/>
    </source>
</evidence>
<keyword evidence="3" id="KW-1133">Transmembrane helix</keyword>
<dbReference type="GO" id="GO:0055085">
    <property type="term" value="P:transmembrane transport"/>
    <property type="evidence" value="ECO:0007669"/>
    <property type="project" value="InterPro"/>
</dbReference>
<evidence type="ECO:0000256" key="2">
    <source>
        <dbReference type="ARBA" id="ARBA00022692"/>
    </source>
</evidence>
<keyword evidence="7" id="KW-1185">Reference proteome</keyword>
<organism evidence="6 7">
    <name type="scientific">Caenorhabditis auriculariae</name>
    <dbReference type="NCBI Taxonomy" id="2777116"/>
    <lineage>
        <taxon>Eukaryota</taxon>
        <taxon>Metazoa</taxon>
        <taxon>Ecdysozoa</taxon>
        <taxon>Nematoda</taxon>
        <taxon>Chromadorea</taxon>
        <taxon>Rhabditida</taxon>
        <taxon>Rhabditina</taxon>
        <taxon>Rhabditomorpha</taxon>
        <taxon>Rhabditoidea</taxon>
        <taxon>Rhabditidae</taxon>
        <taxon>Peloderinae</taxon>
        <taxon>Caenorhabditis</taxon>
    </lineage>
</organism>
<protein>
    <recommendedName>
        <fullName evidence="5">SLC26A/SulP transporter domain-containing protein</fullName>
    </recommendedName>
</protein>
<evidence type="ECO:0000313" key="6">
    <source>
        <dbReference type="EMBL" id="CAD6187206.1"/>
    </source>
</evidence>
<evidence type="ECO:0000313" key="7">
    <source>
        <dbReference type="Proteomes" id="UP000835052"/>
    </source>
</evidence>
<dbReference type="AlphaFoldDB" id="A0A8S1GU57"/>
<reference evidence="6" key="1">
    <citation type="submission" date="2020-10" db="EMBL/GenBank/DDBJ databases">
        <authorList>
            <person name="Kikuchi T."/>
        </authorList>
    </citation>
    <scope>NUCLEOTIDE SEQUENCE</scope>
    <source>
        <strain evidence="6">NKZ352</strain>
    </source>
</reference>
<sequence>MVGLYTSLFPPLLYMIFGTSRHNSIGSFAVVSLMTGIAVTKLTDAAAQQAIDAGKTNVTISFLKESGIAPTPLEVASALIITVGAIEHLYDLLRTLPKTNLVTLTISILTIAILHIGKEYVNPIVKRKTKNVPIPLEIIVVSCL</sequence>
<dbReference type="OrthoDB" id="5850250at2759"/>
<dbReference type="EMBL" id="CAJGYM010000006">
    <property type="protein sequence ID" value="CAD6187206.1"/>
    <property type="molecule type" value="Genomic_DNA"/>
</dbReference>
<gene>
    <name evidence="6" type="ORF">CAUJ_LOCUS3125</name>
</gene>
<dbReference type="PANTHER" id="PTHR11814">
    <property type="entry name" value="SULFATE TRANSPORTER"/>
    <property type="match status" value="1"/>
</dbReference>
<name>A0A8S1GU57_9PELO</name>
<comment type="subcellular location">
    <subcellularLocation>
        <location evidence="1">Membrane</location>
        <topology evidence="1">Multi-pass membrane protein</topology>
    </subcellularLocation>
</comment>
<dbReference type="Proteomes" id="UP000835052">
    <property type="component" value="Unassembled WGS sequence"/>
</dbReference>
<comment type="caution">
    <text evidence="6">The sequence shown here is derived from an EMBL/GenBank/DDBJ whole genome shotgun (WGS) entry which is preliminary data.</text>
</comment>
<keyword evidence="2" id="KW-0812">Transmembrane</keyword>
<feature type="domain" description="SLC26A/SulP transporter" evidence="5">
    <location>
        <begin position="2"/>
        <end position="86"/>
    </location>
</feature>
<evidence type="ECO:0000256" key="1">
    <source>
        <dbReference type="ARBA" id="ARBA00004141"/>
    </source>
</evidence>
<keyword evidence="4" id="KW-0472">Membrane</keyword>
<dbReference type="InterPro" id="IPR011547">
    <property type="entry name" value="SLC26A/SulP_dom"/>
</dbReference>
<dbReference type="Pfam" id="PF00916">
    <property type="entry name" value="Sulfate_transp"/>
    <property type="match status" value="1"/>
</dbReference>